<keyword evidence="2" id="KW-0648">Protein biosynthesis</keyword>
<dbReference type="Pfam" id="PF01327">
    <property type="entry name" value="Pep_deformylase"/>
    <property type="match status" value="1"/>
</dbReference>
<dbReference type="InterPro" id="IPR023635">
    <property type="entry name" value="Peptide_deformylase"/>
</dbReference>
<feature type="binding site" evidence="2">
    <location>
        <position position="135"/>
    </location>
    <ligand>
        <name>Fe cation</name>
        <dbReference type="ChEBI" id="CHEBI:24875"/>
    </ligand>
</feature>
<reference evidence="3 4" key="1">
    <citation type="submission" date="2022-08" db="EMBL/GenBank/DDBJ databases">
        <title>Bacterial and archaeal communities from various locations to study Microbial Dark Matter (Phase II).</title>
        <authorList>
            <person name="Stepanauskas R."/>
        </authorList>
    </citation>
    <scope>NUCLEOTIDE SEQUENCE [LARGE SCALE GENOMIC DNA]</scope>
    <source>
        <strain evidence="3 4">PD1</strain>
    </source>
</reference>
<evidence type="ECO:0000313" key="3">
    <source>
        <dbReference type="EMBL" id="MCS3918414.1"/>
    </source>
</evidence>
<organism evidence="3 4">
    <name type="scientific">Candidatus Fervidibacter sacchari</name>
    <dbReference type="NCBI Taxonomy" id="1448929"/>
    <lineage>
        <taxon>Bacteria</taxon>
        <taxon>Candidatus Fervidibacterota</taxon>
        <taxon>Candidatus Fervidibacter</taxon>
    </lineage>
</organism>
<feature type="binding site" evidence="2">
    <location>
        <position position="89"/>
    </location>
    <ligand>
        <name>Fe cation</name>
        <dbReference type="ChEBI" id="CHEBI:24875"/>
    </ligand>
</feature>
<dbReference type="SUPFAM" id="SSF56420">
    <property type="entry name" value="Peptide deformylase"/>
    <property type="match status" value="1"/>
</dbReference>
<name>A0ABT2EL30_9BACT</name>
<keyword evidence="2" id="KW-0408">Iron</keyword>
<proteinExistence type="inferred from homology"/>
<evidence type="ECO:0000256" key="2">
    <source>
        <dbReference type="HAMAP-Rule" id="MF_00163"/>
    </source>
</evidence>
<comment type="caution">
    <text evidence="3">The sequence shown here is derived from an EMBL/GenBank/DDBJ whole genome shotgun (WGS) entry which is preliminary data.</text>
</comment>
<comment type="cofactor">
    <cofactor evidence="2">
        <name>Fe(2+)</name>
        <dbReference type="ChEBI" id="CHEBI:29033"/>
    </cofactor>
    <text evidence="2">Binds 1 Fe(2+) ion.</text>
</comment>
<dbReference type="PANTHER" id="PTHR10458">
    <property type="entry name" value="PEPTIDE DEFORMYLASE"/>
    <property type="match status" value="1"/>
</dbReference>
<dbReference type="InterPro" id="IPR036821">
    <property type="entry name" value="Peptide_deformylase_sf"/>
</dbReference>
<dbReference type="NCBIfam" id="TIGR00079">
    <property type="entry name" value="pept_deformyl"/>
    <property type="match status" value="1"/>
</dbReference>
<protein>
    <recommendedName>
        <fullName evidence="2">Peptide deformylase</fullName>
        <shortName evidence="2">PDF</shortName>
        <ecNumber evidence="2">3.5.1.88</ecNumber>
    </recommendedName>
    <alternativeName>
        <fullName evidence="2">Polypeptide deformylase</fullName>
    </alternativeName>
</protein>
<keyword evidence="4" id="KW-1185">Reference proteome</keyword>
<feature type="binding site" evidence="2">
    <location>
        <position position="131"/>
    </location>
    <ligand>
        <name>Fe cation</name>
        <dbReference type="ChEBI" id="CHEBI:24875"/>
    </ligand>
</feature>
<dbReference type="Proteomes" id="UP001204798">
    <property type="component" value="Unassembled WGS sequence"/>
</dbReference>
<dbReference type="NCBIfam" id="NF001159">
    <property type="entry name" value="PRK00150.1-3"/>
    <property type="match status" value="1"/>
</dbReference>
<dbReference type="RefSeq" id="WP_020249902.1">
    <property type="nucleotide sequence ID" value="NZ_CP130454.1"/>
</dbReference>
<dbReference type="Gene3D" id="3.90.45.10">
    <property type="entry name" value="Peptide deformylase"/>
    <property type="match status" value="1"/>
</dbReference>
<dbReference type="EC" id="3.5.1.88" evidence="2"/>
<sequence>MAVRKIVTLGNPILRQKAQPVSKITKAEQQLIDDMFETMEENEGVGLAAPQVAVPKRIFVAKWEGETYALVNPVIEWRSDDLVSGTEGCLSIPRVQAEVNRHLKIRVKALDRNGNKIVIEPEGWLARIFQHEIDHLDGILIIDRSDDLYWVVTEVDEEGKERTRLIPTTKSAIIAAFQKRKTPVRR</sequence>
<dbReference type="PRINTS" id="PR01576">
    <property type="entry name" value="PDEFORMYLASE"/>
</dbReference>
<comment type="catalytic activity">
    <reaction evidence="2">
        <text>N-terminal N-formyl-L-methionyl-[peptide] + H2O = N-terminal L-methionyl-[peptide] + formate</text>
        <dbReference type="Rhea" id="RHEA:24420"/>
        <dbReference type="Rhea" id="RHEA-COMP:10639"/>
        <dbReference type="Rhea" id="RHEA-COMP:10640"/>
        <dbReference type="ChEBI" id="CHEBI:15377"/>
        <dbReference type="ChEBI" id="CHEBI:15740"/>
        <dbReference type="ChEBI" id="CHEBI:49298"/>
        <dbReference type="ChEBI" id="CHEBI:64731"/>
        <dbReference type="EC" id="3.5.1.88"/>
    </reaction>
</comment>
<dbReference type="PANTHER" id="PTHR10458:SF22">
    <property type="entry name" value="PEPTIDE DEFORMYLASE"/>
    <property type="match status" value="1"/>
</dbReference>
<dbReference type="EMBL" id="JANUCP010000001">
    <property type="protein sequence ID" value="MCS3918414.1"/>
    <property type="molecule type" value="Genomic_DNA"/>
</dbReference>
<evidence type="ECO:0000313" key="4">
    <source>
        <dbReference type="Proteomes" id="UP001204798"/>
    </source>
</evidence>
<evidence type="ECO:0000256" key="1">
    <source>
        <dbReference type="ARBA" id="ARBA00010759"/>
    </source>
</evidence>
<dbReference type="HAMAP" id="MF_00163">
    <property type="entry name" value="Pep_deformylase"/>
    <property type="match status" value="1"/>
</dbReference>
<comment type="similarity">
    <text evidence="1 2">Belongs to the polypeptide deformylase family.</text>
</comment>
<feature type="active site" evidence="2">
    <location>
        <position position="132"/>
    </location>
</feature>
<gene>
    <name evidence="2" type="primary">def</name>
    <name evidence="3" type="ORF">M2350_000811</name>
</gene>
<keyword evidence="2" id="KW-0378">Hydrolase</keyword>
<accession>A0ABT2EL30</accession>
<keyword evidence="2" id="KW-0479">Metal-binding</keyword>
<comment type="function">
    <text evidence="2">Removes the formyl group from the N-terminal Met of newly synthesized proteins. Requires at least a dipeptide for an efficient rate of reaction. N-terminal L-methionine is a prerequisite for activity but the enzyme has broad specificity at other positions.</text>
</comment>
<dbReference type="CDD" id="cd00487">
    <property type="entry name" value="Pep_deformylase"/>
    <property type="match status" value="1"/>
</dbReference>